<dbReference type="PRINTS" id="PR00732">
    <property type="entry name" value="GLHYDRLASE4"/>
</dbReference>
<dbReference type="SUPFAM" id="SSF51735">
    <property type="entry name" value="NAD(P)-binding Rossmann-fold domains"/>
    <property type="match status" value="1"/>
</dbReference>
<comment type="caution">
    <text evidence="12">The sequence shown here is derived from an EMBL/GenBank/DDBJ whole genome shotgun (WGS) entry which is preliminary data.</text>
</comment>
<evidence type="ECO:0000256" key="7">
    <source>
        <dbReference type="PIRSR" id="PIRSR601088-2"/>
    </source>
</evidence>
<keyword evidence="5 8" id="KW-0464">Manganese</keyword>
<dbReference type="GO" id="GO:0004553">
    <property type="term" value="F:hydrolase activity, hydrolyzing O-glycosyl compounds"/>
    <property type="evidence" value="ECO:0007669"/>
    <property type="project" value="InterPro"/>
</dbReference>
<dbReference type="Pfam" id="PF11975">
    <property type="entry name" value="Glyco_hydro_4C"/>
    <property type="match status" value="1"/>
</dbReference>
<keyword evidence="6 10" id="KW-0326">Glycosidase</keyword>
<comment type="cofactor">
    <cofactor evidence="10">
        <name>NAD(+)</name>
        <dbReference type="ChEBI" id="CHEBI:57540"/>
    </cofactor>
    <text evidence="10">Binds 1 NAD(+) per subunit.</text>
</comment>
<keyword evidence="3 10" id="KW-0378">Hydrolase</keyword>
<dbReference type="Gene3D" id="3.90.110.10">
    <property type="entry name" value="Lactate dehydrogenase/glycoside hydrolase, family 4, C-terminal"/>
    <property type="match status" value="1"/>
</dbReference>
<dbReference type="GO" id="GO:0046872">
    <property type="term" value="F:metal ion binding"/>
    <property type="evidence" value="ECO:0007669"/>
    <property type="project" value="UniProtKB-KW"/>
</dbReference>
<evidence type="ECO:0000259" key="11">
    <source>
        <dbReference type="Pfam" id="PF11975"/>
    </source>
</evidence>
<evidence type="ECO:0000256" key="2">
    <source>
        <dbReference type="ARBA" id="ARBA00022723"/>
    </source>
</evidence>
<feature type="site" description="Increases basicity of active site Tyr" evidence="9">
    <location>
        <position position="125"/>
    </location>
</feature>
<dbReference type="Gene3D" id="3.40.50.720">
    <property type="entry name" value="NAD(P)-binding Rossmann-like Domain"/>
    <property type="match status" value="1"/>
</dbReference>
<evidence type="ECO:0000256" key="10">
    <source>
        <dbReference type="RuleBase" id="RU361152"/>
    </source>
</evidence>
<comment type="similarity">
    <text evidence="1 10">Belongs to the glycosyl hydrolase 4 family.</text>
</comment>
<dbReference type="InterPro" id="IPR022616">
    <property type="entry name" value="Glyco_hydro_4_C"/>
</dbReference>
<dbReference type="PANTHER" id="PTHR32092">
    <property type="entry name" value="6-PHOSPHO-BETA-GLUCOSIDASE-RELATED"/>
    <property type="match status" value="1"/>
</dbReference>
<organism evidence="12 13">
    <name type="scientific">Kribbella kalugense</name>
    <dbReference type="NCBI Taxonomy" id="2512221"/>
    <lineage>
        <taxon>Bacteria</taxon>
        <taxon>Bacillati</taxon>
        <taxon>Actinomycetota</taxon>
        <taxon>Actinomycetes</taxon>
        <taxon>Propionibacteriales</taxon>
        <taxon>Kribbellaceae</taxon>
        <taxon>Kribbella</taxon>
    </lineage>
</organism>
<evidence type="ECO:0000256" key="4">
    <source>
        <dbReference type="ARBA" id="ARBA00023027"/>
    </source>
</evidence>
<dbReference type="PANTHER" id="PTHR32092:SF5">
    <property type="entry name" value="6-PHOSPHO-BETA-GLUCOSIDASE"/>
    <property type="match status" value="1"/>
</dbReference>
<feature type="domain" description="Glycosyl hydrolase family 4 C-terminal" evidence="11">
    <location>
        <begin position="209"/>
        <end position="422"/>
    </location>
</feature>
<feature type="binding site" evidence="7">
    <location>
        <position position="109"/>
    </location>
    <ligand>
        <name>substrate</name>
    </ligand>
</feature>
<evidence type="ECO:0000256" key="3">
    <source>
        <dbReference type="ARBA" id="ARBA00022801"/>
    </source>
</evidence>
<keyword evidence="4 10" id="KW-0520">NAD</keyword>
<dbReference type="Proteomes" id="UP000295447">
    <property type="component" value="Unassembled WGS sequence"/>
</dbReference>
<keyword evidence="8" id="KW-0170">Cobalt</keyword>
<evidence type="ECO:0000256" key="8">
    <source>
        <dbReference type="PIRSR" id="PIRSR601088-3"/>
    </source>
</evidence>
<feature type="binding site" evidence="8">
    <location>
        <position position="184"/>
    </location>
    <ligand>
        <name>Mn(2+)</name>
        <dbReference type="ChEBI" id="CHEBI:29035"/>
    </ligand>
</feature>
<keyword evidence="8" id="KW-0533">Nickel</keyword>
<protein>
    <submittedName>
        <fullName evidence="12">6-phospho-beta-glucosidase</fullName>
    </submittedName>
</protein>
<evidence type="ECO:0000256" key="1">
    <source>
        <dbReference type="ARBA" id="ARBA00010141"/>
    </source>
</evidence>
<evidence type="ECO:0000256" key="6">
    <source>
        <dbReference type="ARBA" id="ARBA00023295"/>
    </source>
</evidence>
<keyword evidence="2 8" id="KW-0479">Metal-binding</keyword>
<dbReference type="InterPro" id="IPR015955">
    <property type="entry name" value="Lactate_DH/Glyco_Ohase_4_C"/>
</dbReference>
<accession>A0A4R7ZZL2</accession>
<dbReference type="EMBL" id="SODF01000001">
    <property type="protein sequence ID" value="TDW21230.1"/>
    <property type="molecule type" value="Genomic_DNA"/>
</dbReference>
<evidence type="ECO:0000256" key="9">
    <source>
        <dbReference type="PIRSR" id="PIRSR601088-4"/>
    </source>
</evidence>
<dbReference type="GO" id="GO:0016616">
    <property type="term" value="F:oxidoreductase activity, acting on the CH-OH group of donors, NAD or NADP as acceptor"/>
    <property type="evidence" value="ECO:0007669"/>
    <property type="project" value="InterPro"/>
</dbReference>
<feature type="binding site" evidence="7">
    <location>
        <position position="163"/>
    </location>
    <ligand>
        <name>substrate</name>
    </ligand>
</feature>
<dbReference type="InterPro" id="IPR036291">
    <property type="entry name" value="NAD(P)-bd_dom_sf"/>
</dbReference>
<evidence type="ECO:0000313" key="13">
    <source>
        <dbReference type="Proteomes" id="UP000295447"/>
    </source>
</evidence>
<gene>
    <name evidence="12" type="ORF">EV650_0046</name>
</gene>
<dbReference type="Pfam" id="PF02056">
    <property type="entry name" value="Glyco_hydro_4"/>
    <property type="match status" value="1"/>
</dbReference>
<feature type="binding site" evidence="8">
    <location>
        <position position="214"/>
    </location>
    <ligand>
        <name>Mn(2+)</name>
        <dbReference type="ChEBI" id="CHEBI:29035"/>
    </ligand>
</feature>
<keyword evidence="8" id="KW-0408">Iron</keyword>
<reference evidence="12 13" key="1">
    <citation type="submission" date="2019-03" db="EMBL/GenBank/DDBJ databases">
        <title>Genomic Encyclopedia of Type Strains, Phase III (KMG-III): the genomes of soil and plant-associated and newly described type strains.</title>
        <authorList>
            <person name="Whitman W."/>
        </authorList>
    </citation>
    <scope>NUCLEOTIDE SEQUENCE [LARGE SCALE GENOMIC DNA]</scope>
    <source>
        <strain evidence="12 13">VKM Ac-2570</strain>
    </source>
</reference>
<dbReference type="GO" id="GO:0005975">
    <property type="term" value="P:carbohydrate metabolic process"/>
    <property type="evidence" value="ECO:0007669"/>
    <property type="project" value="InterPro"/>
</dbReference>
<name>A0A4R7ZZL2_9ACTN</name>
<evidence type="ECO:0000256" key="5">
    <source>
        <dbReference type="ARBA" id="ARBA00023211"/>
    </source>
</evidence>
<dbReference type="AlphaFoldDB" id="A0A4R7ZZL2"/>
<dbReference type="InterPro" id="IPR001088">
    <property type="entry name" value="Glyco_hydro_4"/>
</dbReference>
<proteinExistence type="inferred from homology"/>
<keyword evidence="13" id="KW-1185">Reference proteome</keyword>
<evidence type="ECO:0000313" key="12">
    <source>
        <dbReference type="EMBL" id="TDW21230.1"/>
    </source>
</evidence>
<sequence length="449" mass="49300">MKKPHKSQNEKGSHKDMARIKMAYIGGGSSRAAGTMASFLWHGPEFAGSEVVLIDKDPERLETVRRIAEKLAVEGGDGITVTATTDQRAGLTDVDAVLTSFRPGNFAARALDERIPIKHGVIGQETQGPGGFFMALRSINDMRSITDDLQAVAPNAVIFNYTNPVNIVSQAVADYTPIPIYSMCEGPLVFPPVVLKAAGLDPERAKVTMAGVNHNCWSYEHLYDGVDVMPLLDAAWEERKNDPTLDENSKRALHLAVVMQSIPSDYFNYYYFRNEVFREQQAAPRTRSEVIMNAVPGYWDHYREQADSGHPELDPARSRGGIHELELAIDVMSAYYNDTGARLPVNLPNADGALPGFDAETVVEVYCTVNRKGCHIDPQQPLPLAVRGITRELADYQMLAAKAAWEGNRADAIRALVANPLVPDLSVAEPLYDELAAAHAAYLPERLLG</sequence>
<dbReference type="SUPFAM" id="SSF56327">
    <property type="entry name" value="LDH C-terminal domain-like"/>
    <property type="match status" value="1"/>
</dbReference>